<organism evidence="7 8">
    <name type="scientific">Streptosporangium amethystogenes subsp. fukuiense</name>
    <dbReference type="NCBI Taxonomy" id="698418"/>
    <lineage>
        <taxon>Bacteria</taxon>
        <taxon>Bacillati</taxon>
        <taxon>Actinomycetota</taxon>
        <taxon>Actinomycetes</taxon>
        <taxon>Streptosporangiales</taxon>
        <taxon>Streptosporangiaceae</taxon>
        <taxon>Streptosporangium</taxon>
    </lineage>
</organism>
<feature type="active site" evidence="3">
    <location>
        <position position="282"/>
    </location>
</feature>
<dbReference type="InterPro" id="IPR015590">
    <property type="entry name" value="Aldehyde_DH_dom"/>
</dbReference>
<name>A0ABW2SSK4_9ACTN</name>
<dbReference type="InterPro" id="IPR016161">
    <property type="entry name" value="Ald_DH/histidinol_DH"/>
</dbReference>
<gene>
    <name evidence="7" type="ORF">ACFQVD_02620</name>
</gene>
<evidence type="ECO:0000256" key="4">
    <source>
        <dbReference type="RuleBase" id="RU003345"/>
    </source>
</evidence>
<evidence type="ECO:0000313" key="8">
    <source>
        <dbReference type="Proteomes" id="UP001596514"/>
    </source>
</evidence>
<sequence>MLPSLSGTAREPPARPRAAPGSGTGRAALRARAGAGSGRKGAAMSGRFASVNPATEEVVGEARDGTPADMDAAIGAAREAFDAGAWSADPRLRARCLRQLRDGLVAHASELRELTVAEAGCPVFLTYGPQLDAPVADLGWFADLAESYEWSRDLGVGAPMGMTSRRTLLREPAGVVGAITPWNFPHQINLAKLGPALAAGNTVVLKPAPDTPLVAEFMARIVQQETDFPPGVLGVVTSSSHALGAQLVADPRVDLVSFTGSTATGRSVMASAAATVKRVFLELGGKSAYIVLEDADIGSAAAMAAFAVATHAGQGCAITTRLLLPRARFDEGVHAAARTLGKLGVGDPADPGTVCGPVISAAQRDRVESYLRLAVDEGGAFACGGGRPPERDRGFWIEPTLVVGVPNSARVAQEEIFGPVLVAVPHDGDDDAVRIANDSPYGLSGAVHGGDEERALAVARRLRTGTVGVNGGQWYGGDVPFGGYKQSGVGREMGVLGFEEYLESKVVATPHGGQ</sequence>
<proteinExistence type="inferred from homology"/>
<feature type="domain" description="Aldehyde dehydrogenase" evidence="6">
    <location>
        <begin position="46"/>
        <end position="507"/>
    </location>
</feature>
<dbReference type="Pfam" id="PF00171">
    <property type="entry name" value="Aldedh"/>
    <property type="match status" value="1"/>
</dbReference>
<dbReference type="InterPro" id="IPR016163">
    <property type="entry name" value="Ald_DH_C"/>
</dbReference>
<reference evidence="8" key="1">
    <citation type="journal article" date="2019" name="Int. J. Syst. Evol. Microbiol.">
        <title>The Global Catalogue of Microorganisms (GCM) 10K type strain sequencing project: providing services to taxonomists for standard genome sequencing and annotation.</title>
        <authorList>
            <consortium name="The Broad Institute Genomics Platform"/>
            <consortium name="The Broad Institute Genome Sequencing Center for Infectious Disease"/>
            <person name="Wu L."/>
            <person name="Ma J."/>
        </authorList>
    </citation>
    <scope>NUCLEOTIDE SEQUENCE [LARGE SCALE GENOMIC DNA]</scope>
    <source>
        <strain evidence="8">JCM 10083</strain>
    </source>
</reference>
<comment type="caution">
    <text evidence="7">The sequence shown here is derived from an EMBL/GenBank/DDBJ whole genome shotgun (WGS) entry which is preliminary data.</text>
</comment>
<feature type="compositionally biased region" description="Low complexity" evidence="5">
    <location>
        <begin position="7"/>
        <end position="44"/>
    </location>
</feature>
<dbReference type="EMBL" id="JBHTEE010000001">
    <property type="protein sequence ID" value="MFC7598999.1"/>
    <property type="molecule type" value="Genomic_DNA"/>
</dbReference>
<keyword evidence="8" id="KW-1185">Reference proteome</keyword>
<dbReference type="InterPro" id="IPR029510">
    <property type="entry name" value="Ald_DH_CS_GLU"/>
</dbReference>
<dbReference type="PROSITE" id="PS00687">
    <property type="entry name" value="ALDEHYDE_DEHYDR_GLU"/>
    <property type="match status" value="1"/>
</dbReference>
<dbReference type="GO" id="GO:0016491">
    <property type="term" value="F:oxidoreductase activity"/>
    <property type="evidence" value="ECO:0007669"/>
    <property type="project" value="UniProtKB-KW"/>
</dbReference>
<feature type="region of interest" description="Disordered" evidence="5">
    <location>
        <begin position="1"/>
        <end position="44"/>
    </location>
</feature>
<dbReference type="NCBIfam" id="TIGR04284">
    <property type="entry name" value="aldehy_Rv0768"/>
    <property type="match status" value="1"/>
</dbReference>
<dbReference type="InterPro" id="IPR016162">
    <property type="entry name" value="Ald_DH_N"/>
</dbReference>
<dbReference type="SUPFAM" id="SSF53720">
    <property type="entry name" value="ALDH-like"/>
    <property type="match status" value="1"/>
</dbReference>
<comment type="similarity">
    <text evidence="1 4">Belongs to the aldehyde dehydrogenase family.</text>
</comment>
<dbReference type="RefSeq" id="WP_343983073.1">
    <property type="nucleotide sequence ID" value="NZ_BAAAGK010000295.1"/>
</dbReference>
<dbReference type="Proteomes" id="UP001596514">
    <property type="component" value="Unassembled WGS sequence"/>
</dbReference>
<keyword evidence="2 4" id="KW-0560">Oxidoreductase</keyword>
<dbReference type="InterPro" id="IPR026460">
    <property type="entry name" value="Aldehyde_dehydrogenase_Rv0768"/>
</dbReference>
<dbReference type="EC" id="1.2.1.-" evidence="7"/>
<protein>
    <submittedName>
        <fullName evidence="7">Aldehyde dehydrogenase</fullName>
        <ecNumber evidence="7">1.2.1.-</ecNumber>
    </submittedName>
</protein>
<evidence type="ECO:0000313" key="7">
    <source>
        <dbReference type="EMBL" id="MFC7598999.1"/>
    </source>
</evidence>
<accession>A0ABW2SSK4</accession>
<dbReference type="PANTHER" id="PTHR42804:SF1">
    <property type="entry name" value="ALDEHYDE DEHYDROGENASE-RELATED"/>
    <property type="match status" value="1"/>
</dbReference>
<dbReference type="PANTHER" id="PTHR42804">
    <property type="entry name" value="ALDEHYDE DEHYDROGENASE"/>
    <property type="match status" value="1"/>
</dbReference>
<evidence type="ECO:0000256" key="1">
    <source>
        <dbReference type="ARBA" id="ARBA00009986"/>
    </source>
</evidence>
<dbReference type="Gene3D" id="3.40.605.10">
    <property type="entry name" value="Aldehyde Dehydrogenase, Chain A, domain 1"/>
    <property type="match status" value="1"/>
</dbReference>
<dbReference type="CDD" id="cd07089">
    <property type="entry name" value="ALDH_CddD-AldA-like"/>
    <property type="match status" value="1"/>
</dbReference>
<dbReference type="Gene3D" id="3.40.309.10">
    <property type="entry name" value="Aldehyde Dehydrogenase, Chain A, domain 2"/>
    <property type="match status" value="1"/>
</dbReference>
<evidence type="ECO:0000256" key="2">
    <source>
        <dbReference type="ARBA" id="ARBA00023002"/>
    </source>
</evidence>
<evidence type="ECO:0000256" key="3">
    <source>
        <dbReference type="PROSITE-ProRule" id="PRU10007"/>
    </source>
</evidence>
<evidence type="ECO:0000256" key="5">
    <source>
        <dbReference type="SAM" id="MobiDB-lite"/>
    </source>
</evidence>
<evidence type="ECO:0000259" key="6">
    <source>
        <dbReference type="Pfam" id="PF00171"/>
    </source>
</evidence>